<proteinExistence type="predicted"/>
<dbReference type="FunFam" id="3.40.50.300:FF:000032">
    <property type="entry name" value="Export ABC transporter ATP-binding protein"/>
    <property type="match status" value="1"/>
</dbReference>
<gene>
    <name evidence="5" type="ORF">AWU65_30490</name>
</gene>
<evidence type="ECO:0000313" key="5">
    <source>
        <dbReference type="EMBL" id="KZS44390.1"/>
    </source>
</evidence>
<evidence type="ECO:0000313" key="6">
    <source>
        <dbReference type="Proteomes" id="UP000076796"/>
    </source>
</evidence>
<dbReference type="AlphaFoldDB" id="A0A163FHD5"/>
<reference evidence="5" key="1">
    <citation type="journal article" date="2016" name="Genome Announc.">
        <title>Draft genomes of two strains of Paenibacillus glucanolyticus with capability to degrade lignocellulose.</title>
        <authorList>
            <person name="Mathews S.L."/>
            <person name="Pawlak J."/>
            <person name="Grunden A.M."/>
        </authorList>
    </citation>
    <scope>NUCLEOTIDE SEQUENCE [LARGE SCALE GENOMIC DNA]</scope>
    <source>
        <strain evidence="5">SLM1</strain>
    </source>
</reference>
<accession>A0A163FHD5</accession>
<dbReference type="GeneID" id="97553932"/>
<evidence type="ECO:0000259" key="4">
    <source>
        <dbReference type="PROSITE" id="PS50893"/>
    </source>
</evidence>
<dbReference type="GO" id="GO:0016887">
    <property type="term" value="F:ATP hydrolysis activity"/>
    <property type="evidence" value="ECO:0007669"/>
    <property type="project" value="InterPro"/>
</dbReference>
<dbReference type="PANTHER" id="PTHR24220">
    <property type="entry name" value="IMPORT ATP-BINDING PROTEIN"/>
    <property type="match status" value="1"/>
</dbReference>
<dbReference type="GO" id="GO:0005886">
    <property type="term" value="C:plasma membrane"/>
    <property type="evidence" value="ECO:0007669"/>
    <property type="project" value="TreeGrafter"/>
</dbReference>
<name>A0A163FHD5_9BACL</name>
<protein>
    <submittedName>
        <fullName evidence="5">ABC transporter ATP-binding protein</fullName>
    </submittedName>
</protein>
<dbReference type="InterPro" id="IPR015854">
    <property type="entry name" value="ABC_transpr_LolD-like"/>
</dbReference>
<dbReference type="GO" id="GO:0022857">
    <property type="term" value="F:transmembrane transporter activity"/>
    <property type="evidence" value="ECO:0007669"/>
    <property type="project" value="TreeGrafter"/>
</dbReference>
<dbReference type="EMBL" id="LWMH01000002">
    <property type="protein sequence ID" value="KZS44390.1"/>
    <property type="molecule type" value="Genomic_DNA"/>
</dbReference>
<keyword evidence="6" id="KW-1185">Reference proteome</keyword>
<dbReference type="InterPro" id="IPR027417">
    <property type="entry name" value="P-loop_NTPase"/>
</dbReference>
<dbReference type="GO" id="GO:0005524">
    <property type="term" value="F:ATP binding"/>
    <property type="evidence" value="ECO:0007669"/>
    <property type="project" value="UniProtKB-KW"/>
</dbReference>
<sequence>MNQKSLLSVRNIHKTYDGDGFKVDALKDVSFALEEGELVAVMGTSGSGKSTLLNIISSLDKPTSGTIELKGKVMDNIFVEPHATHYRRENIGFVFQSFHLLNDLSVEENIAIPLILQGDSEADIQQKVQNMLQLLGLANWRKKRPTQLSGGQQQRVAIGRALITKPPLLLADEPTGNLDYNTSKEILEALVEMRSSLKQSMIMVTHDPNVAVYADRVLFFHDGQIVDQYVSRGKRDIDPILSIFKNMMERSA</sequence>
<dbReference type="STRING" id="59843.A3958_02745"/>
<evidence type="ECO:0000256" key="2">
    <source>
        <dbReference type="ARBA" id="ARBA00022741"/>
    </source>
</evidence>
<keyword evidence="2" id="KW-0547">Nucleotide-binding</keyword>
<dbReference type="PROSITE" id="PS50893">
    <property type="entry name" value="ABC_TRANSPORTER_2"/>
    <property type="match status" value="1"/>
</dbReference>
<dbReference type="InterPro" id="IPR017911">
    <property type="entry name" value="MacB-like_ATP-bd"/>
</dbReference>
<dbReference type="RefSeq" id="WP_063480400.1">
    <property type="nucleotide sequence ID" value="NZ_CP147845.1"/>
</dbReference>
<dbReference type="GO" id="GO:0098796">
    <property type="term" value="C:membrane protein complex"/>
    <property type="evidence" value="ECO:0007669"/>
    <property type="project" value="UniProtKB-ARBA"/>
</dbReference>
<dbReference type="InterPro" id="IPR017871">
    <property type="entry name" value="ABC_transporter-like_CS"/>
</dbReference>
<dbReference type="Gene3D" id="3.40.50.300">
    <property type="entry name" value="P-loop containing nucleotide triphosphate hydrolases"/>
    <property type="match status" value="1"/>
</dbReference>
<dbReference type="Proteomes" id="UP000076796">
    <property type="component" value="Unassembled WGS sequence"/>
</dbReference>
<evidence type="ECO:0000256" key="3">
    <source>
        <dbReference type="ARBA" id="ARBA00022840"/>
    </source>
</evidence>
<feature type="domain" description="ABC transporter" evidence="4">
    <location>
        <begin position="7"/>
        <end position="247"/>
    </location>
</feature>
<dbReference type="CDD" id="cd03255">
    <property type="entry name" value="ABC_MJ0796_LolCDE_FtsE"/>
    <property type="match status" value="1"/>
</dbReference>
<comment type="caution">
    <text evidence="5">The sequence shown here is derived from an EMBL/GenBank/DDBJ whole genome shotgun (WGS) entry which is preliminary data.</text>
</comment>
<dbReference type="OrthoDB" id="9791546at2"/>
<dbReference type="SUPFAM" id="SSF52540">
    <property type="entry name" value="P-loop containing nucleoside triphosphate hydrolases"/>
    <property type="match status" value="1"/>
</dbReference>
<dbReference type="SMART" id="SM00382">
    <property type="entry name" value="AAA"/>
    <property type="match status" value="1"/>
</dbReference>
<dbReference type="InterPro" id="IPR003593">
    <property type="entry name" value="AAA+_ATPase"/>
</dbReference>
<dbReference type="PROSITE" id="PS00211">
    <property type="entry name" value="ABC_TRANSPORTER_1"/>
    <property type="match status" value="1"/>
</dbReference>
<dbReference type="Pfam" id="PF00005">
    <property type="entry name" value="ABC_tran"/>
    <property type="match status" value="1"/>
</dbReference>
<organism evidence="5 6">
    <name type="scientific">Paenibacillus glucanolyticus</name>
    <dbReference type="NCBI Taxonomy" id="59843"/>
    <lineage>
        <taxon>Bacteria</taxon>
        <taxon>Bacillati</taxon>
        <taxon>Bacillota</taxon>
        <taxon>Bacilli</taxon>
        <taxon>Bacillales</taxon>
        <taxon>Paenibacillaceae</taxon>
        <taxon>Paenibacillus</taxon>
    </lineage>
</organism>
<keyword evidence="1" id="KW-0813">Transport</keyword>
<evidence type="ECO:0000256" key="1">
    <source>
        <dbReference type="ARBA" id="ARBA00022448"/>
    </source>
</evidence>
<keyword evidence="3 5" id="KW-0067">ATP-binding</keyword>
<dbReference type="InterPro" id="IPR003439">
    <property type="entry name" value="ABC_transporter-like_ATP-bd"/>
</dbReference>